<feature type="compositionally biased region" description="Polar residues" evidence="1">
    <location>
        <begin position="25"/>
        <end position="44"/>
    </location>
</feature>
<sequence>MKRFKMLLISFLAFALVTGCGSSGGNSPANDQASGNTDGNQAATQPKEEDKKQDKVTIKYYTWYNGSQFEDIQKIVDNFEKENPGIHVEPIQLVDNANSTDFYKKLDIMSAADDPIDVIQFSHVDFIIERAARGVLAPIDDDLKNNNIDPANDFYVNPVYQGKVYGLQDMASPWVVIINKQALDEANLPVPEWGWTWDDFRDYAKKLNRGEGADKQFGAYFHTWGEYVGFPAYSEKPHPYLSQDQQPIFNDESYKQFFELRRAMEKEDKSVKPFSEIVGAKLHYASEFFSGKAAMVPTATFIVGMIKDQEKYPHDFQTVFAPLPRSSDSAEIGSSYIGGDYLSVGTSSKHKEEAYKFIEYVALQTDVIRDFPGYKKTDASKVIQALVGPDAALIEEESLKATVFDSRAKTVYDANWTTDYAGQMKKVIEDGFSAFMLDNLTFEAAQKQMMDDANKIISQAKK</sequence>
<dbReference type="SUPFAM" id="SSF53850">
    <property type="entry name" value="Periplasmic binding protein-like II"/>
    <property type="match status" value="1"/>
</dbReference>
<dbReference type="EMBL" id="CP034346">
    <property type="protein sequence ID" value="AZS15923.1"/>
    <property type="molecule type" value="Genomic_DNA"/>
</dbReference>
<evidence type="ECO:0000256" key="1">
    <source>
        <dbReference type="SAM" id="MobiDB-lite"/>
    </source>
</evidence>
<dbReference type="OrthoDB" id="2643984at2"/>
<dbReference type="Gene3D" id="3.40.190.10">
    <property type="entry name" value="Periplasmic binding protein-like II"/>
    <property type="match status" value="1"/>
</dbReference>
<feature type="region of interest" description="Disordered" evidence="1">
    <location>
        <begin position="25"/>
        <end position="51"/>
    </location>
</feature>
<keyword evidence="4" id="KW-1185">Reference proteome</keyword>
<protein>
    <submittedName>
        <fullName evidence="3">Extracellular solute-binding protein</fullName>
    </submittedName>
</protein>
<dbReference type="PANTHER" id="PTHR43649">
    <property type="entry name" value="ARABINOSE-BINDING PROTEIN-RELATED"/>
    <property type="match status" value="1"/>
</dbReference>
<feature type="signal peptide" evidence="2">
    <location>
        <begin position="1"/>
        <end position="15"/>
    </location>
</feature>
<keyword evidence="2" id="KW-0732">Signal</keyword>
<organism evidence="3 4">
    <name type="scientific">Paenibacillus lutimineralis</name>
    <dbReference type="NCBI Taxonomy" id="2707005"/>
    <lineage>
        <taxon>Bacteria</taxon>
        <taxon>Bacillati</taxon>
        <taxon>Bacillota</taxon>
        <taxon>Bacilli</taxon>
        <taxon>Bacillales</taxon>
        <taxon>Paenibacillaceae</taxon>
        <taxon>Paenibacillus</taxon>
    </lineage>
</organism>
<evidence type="ECO:0000256" key="2">
    <source>
        <dbReference type="SAM" id="SignalP"/>
    </source>
</evidence>
<dbReference type="Proteomes" id="UP000270678">
    <property type="component" value="Chromosome"/>
</dbReference>
<dbReference type="Pfam" id="PF01547">
    <property type="entry name" value="SBP_bac_1"/>
    <property type="match status" value="1"/>
</dbReference>
<accession>A0A3Q9I9F6</accession>
<dbReference type="AlphaFoldDB" id="A0A3Q9I9F6"/>
<proteinExistence type="predicted"/>
<dbReference type="PANTHER" id="PTHR43649:SF12">
    <property type="entry name" value="DIACETYLCHITOBIOSE BINDING PROTEIN DASA"/>
    <property type="match status" value="1"/>
</dbReference>
<reference evidence="4" key="1">
    <citation type="submission" date="2018-12" db="EMBL/GenBank/DDBJ databases">
        <title>Complete genome sequence of Paenibacillus sp. MBLB1234.</title>
        <authorList>
            <person name="Nam Y.-D."/>
            <person name="Kang J."/>
            <person name="Chung W.-H."/>
            <person name="Park Y.S."/>
        </authorList>
    </citation>
    <scope>NUCLEOTIDE SEQUENCE [LARGE SCALE GENOMIC DNA]</scope>
    <source>
        <strain evidence="4">MBLB1234</strain>
    </source>
</reference>
<dbReference type="RefSeq" id="WP_127000039.1">
    <property type="nucleotide sequence ID" value="NZ_CP034346.1"/>
</dbReference>
<evidence type="ECO:0000313" key="4">
    <source>
        <dbReference type="Proteomes" id="UP000270678"/>
    </source>
</evidence>
<dbReference type="PROSITE" id="PS51257">
    <property type="entry name" value="PROKAR_LIPOPROTEIN"/>
    <property type="match status" value="1"/>
</dbReference>
<dbReference type="InterPro" id="IPR050490">
    <property type="entry name" value="Bact_solute-bd_prot1"/>
</dbReference>
<evidence type="ECO:0000313" key="3">
    <source>
        <dbReference type="EMBL" id="AZS15923.1"/>
    </source>
</evidence>
<gene>
    <name evidence="3" type="ORF">EI981_16765</name>
</gene>
<feature type="chain" id="PRO_5039180987" evidence="2">
    <location>
        <begin position="16"/>
        <end position="462"/>
    </location>
</feature>
<dbReference type="KEGG" id="plut:EI981_16765"/>
<name>A0A3Q9I9F6_9BACL</name>
<dbReference type="InterPro" id="IPR006059">
    <property type="entry name" value="SBP"/>
</dbReference>